<dbReference type="InterPro" id="IPR045968">
    <property type="entry name" value="DUF5924"/>
</dbReference>
<dbReference type="RefSeq" id="WP_405275990.1">
    <property type="nucleotide sequence ID" value="NZ_CP144380.1"/>
</dbReference>
<comment type="caution">
    <text evidence="4">The sequence shown here is derived from an EMBL/GenBank/DDBJ whole genome shotgun (WGS) entry which is preliminary data.</text>
</comment>
<organism evidence="4 5">
    <name type="scientific">Gaopeijia maritima</name>
    <dbReference type="NCBI Taxonomy" id="3119007"/>
    <lineage>
        <taxon>Bacteria</taxon>
        <taxon>Pseudomonadati</taxon>
        <taxon>Gemmatimonadota</taxon>
        <taxon>Longimicrobiia</taxon>
        <taxon>Gaopeijiales</taxon>
        <taxon>Gaopeijiaceae</taxon>
        <taxon>Gaopeijia</taxon>
    </lineage>
</organism>
<keyword evidence="2" id="KW-0812">Transmembrane</keyword>
<evidence type="ECO:0000313" key="5">
    <source>
        <dbReference type="Proteomes" id="UP001484239"/>
    </source>
</evidence>
<accession>A0ABU9E9T8</accession>
<name>A0ABU9E9T8_9BACT</name>
<proteinExistence type="predicted"/>
<gene>
    <name evidence="4" type="ORF">WI372_10000</name>
</gene>
<dbReference type="Pfam" id="PF19346">
    <property type="entry name" value="DUF5924"/>
    <property type="match status" value="1"/>
</dbReference>
<sequence length="407" mass="43831">MTTPSDSRTTPDDRGPDGPDERGPSPPETNAAESAGPPPGAHPIATAAPDEESPERLTFRERSGRFWARHRTLFWMLHSVWALATGIVVVTLAQERYAFVPWVIGFLGVTWASTLFFGSSAEHEIEEEAEQEAAERRATGAPPAPGLAQEVTGYVTRSLYQETLFFLLPFYAYSTVVTSVNVLFIALLGGLAVLSCLDLVFDRWLRTKPVFAMIFFAIVAFAAVNLILPMLWAMPPRLATPIAGVVAVGSAVPLALRTGSVGRGAALRMAVAVLAILAVPLGLPSVVPPVPLRMQSAVFSNDIDRETLALGDSLSGGVDAAVVGSRLVVLVEVFAPGSVPTTVRLQWTRDGEPVHQSREVEILAHEWRFRVWDAWPAPGGQVPPGHYVVTLRTGSGRIFGVTDLTVR</sequence>
<evidence type="ECO:0000259" key="3">
    <source>
        <dbReference type="Pfam" id="PF19346"/>
    </source>
</evidence>
<evidence type="ECO:0000313" key="4">
    <source>
        <dbReference type="EMBL" id="MEK9501306.1"/>
    </source>
</evidence>
<feature type="region of interest" description="Disordered" evidence="1">
    <location>
        <begin position="1"/>
        <end position="57"/>
    </location>
</feature>
<keyword evidence="2" id="KW-1133">Transmembrane helix</keyword>
<feature type="transmembrane region" description="Helical" evidence="2">
    <location>
        <begin position="72"/>
        <end position="93"/>
    </location>
</feature>
<dbReference type="Proteomes" id="UP001484239">
    <property type="component" value="Unassembled WGS sequence"/>
</dbReference>
<feature type="transmembrane region" description="Helical" evidence="2">
    <location>
        <begin position="210"/>
        <end position="232"/>
    </location>
</feature>
<feature type="transmembrane region" description="Helical" evidence="2">
    <location>
        <begin position="265"/>
        <end position="283"/>
    </location>
</feature>
<feature type="transmembrane region" description="Helical" evidence="2">
    <location>
        <begin position="182"/>
        <end position="201"/>
    </location>
</feature>
<feature type="domain" description="DUF5924" evidence="3">
    <location>
        <begin position="146"/>
        <end position="314"/>
    </location>
</feature>
<keyword evidence="5" id="KW-1185">Reference proteome</keyword>
<feature type="transmembrane region" description="Helical" evidence="2">
    <location>
        <begin position="99"/>
        <end position="118"/>
    </location>
</feature>
<feature type="compositionally biased region" description="Basic and acidic residues" evidence="1">
    <location>
        <begin position="9"/>
        <end position="23"/>
    </location>
</feature>
<dbReference type="EMBL" id="JBBHLI010000005">
    <property type="protein sequence ID" value="MEK9501306.1"/>
    <property type="molecule type" value="Genomic_DNA"/>
</dbReference>
<feature type="transmembrane region" description="Helical" evidence="2">
    <location>
        <begin position="238"/>
        <end position="256"/>
    </location>
</feature>
<evidence type="ECO:0000256" key="2">
    <source>
        <dbReference type="SAM" id="Phobius"/>
    </source>
</evidence>
<keyword evidence="2" id="KW-0472">Membrane</keyword>
<evidence type="ECO:0000256" key="1">
    <source>
        <dbReference type="SAM" id="MobiDB-lite"/>
    </source>
</evidence>
<reference evidence="4 5" key="1">
    <citation type="submission" date="2024-02" db="EMBL/GenBank/DDBJ databases">
        <title>A novel Gemmatimonadota bacterium.</title>
        <authorList>
            <person name="Du Z.-J."/>
            <person name="Ye Y.-Q."/>
        </authorList>
    </citation>
    <scope>NUCLEOTIDE SEQUENCE [LARGE SCALE GENOMIC DNA]</scope>
    <source>
        <strain evidence="4 5">DH-20</strain>
    </source>
</reference>
<protein>
    <submittedName>
        <fullName evidence="4">DUF5924 family protein</fullName>
    </submittedName>
</protein>